<dbReference type="Pfam" id="PF14344">
    <property type="entry name" value="DUF4397"/>
    <property type="match status" value="2"/>
</dbReference>
<keyword evidence="2" id="KW-0472">Membrane</keyword>
<sequence length="469" mass="49317">MQTTRRDTIKTIGGAGVLTMLGGSGVAAVVGADDHQSDSDDSDSNDSETAKVRVAHASPDAPNVDVWVDGEKALSDVPFKAVSDYLDVPTGTRTVKITAAGDPSTVAFEGDLTLEAMTYTVAAVGELTSDDTAFKPWVLQDDTSTTEGKARIRLVHAAPDAPAVDVTVMDGETTLFDGVAYGESSDYLEVDPGQYTLEVRGDTDSNDGDVAATFDVTVEAGTTYTAFAEGYLTPDDEPTNEMFDLVVAQDSMESSDDTDDMGDAMVRVAHASPDAPNVDVWVDDQKVLSDVPFKAVSDYLSLQPGTYTVTITAAGDPDTVAFEGDLTVDAMSYTVAAVGELTSDDTEFKPWVLADDASPSDDMAAVRLAHASPDAPAVDVTVMDGEKKLFSDVAYGEASDYMEVPAGSYTLAVWPAEDAGCDPVATFDVEVEGGQAYTGFAEGYLTPDDEPDCHSFDLVVAQDATTESN</sequence>
<reference evidence="5" key="1">
    <citation type="submission" date="2017-01" db="EMBL/GenBank/DDBJ databases">
        <authorList>
            <person name="Varghese N."/>
            <person name="Submissions S."/>
        </authorList>
    </citation>
    <scope>NUCLEOTIDE SEQUENCE [LARGE SCALE GENOMIC DNA]</scope>
    <source>
        <strain evidence="5">CGMCC 1.7737</strain>
    </source>
</reference>
<dbReference type="RefSeq" id="WP_076431979.1">
    <property type="nucleotide sequence ID" value="NZ_FTNO01000005.1"/>
</dbReference>
<dbReference type="AlphaFoldDB" id="A0A1N7E5M0"/>
<feature type="domain" description="DUF4397" evidence="3">
    <location>
        <begin position="50"/>
        <end position="167"/>
    </location>
</feature>
<evidence type="ECO:0000256" key="1">
    <source>
        <dbReference type="SAM" id="MobiDB-lite"/>
    </source>
</evidence>
<feature type="transmembrane region" description="Helical" evidence="2">
    <location>
        <begin position="12"/>
        <end position="32"/>
    </location>
</feature>
<gene>
    <name evidence="4" type="ORF">SAMN05421858_4044</name>
</gene>
<evidence type="ECO:0000256" key="2">
    <source>
        <dbReference type="SAM" id="Phobius"/>
    </source>
</evidence>
<dbReference type="Proteomes" id="UP000186914">
    <property type="component" value="Unassembled WGS sequence"/>
</dbReference>
<dbReference type="EMBL" id="FTNO01000005">
    <property type="protein sequence ID" value="SIR83399.1"/>
    <property type="molecule type" value="Genomic_DNA"/>
</dbReference>
<accession>A0A1N7E5M0</accession>
<dbReference type="OrthoDB" id="187327at2157"/>
<name>A0A1N7E5M0_9EURY</name>
<organism evidence="4 5">
    <name type="scientific">Haladaptatus litoreus</name>
    <dbReference type="NCBI Taxonomy" id="553468"/>
    <lineage>
        <taxon>Archaea</taxon>
        <taxon>Methanobacteriati</taxon>
        <taxon>Methanobacteriota</taxon>
        <taxon>Stenosarchaea group</taxon>
        <taxon>Halobacteria</taxon>
        <taxon>Halobacteriales</taxon>
        <taxon>Haladaptataceae</taxon>
        <taxon>Haladaptatus</taxon>
    </lineage>
</organism>
<proteinExistence type="predicted"/>
<dbReference type="InterPro" id="IPR006311">
    <property type="entry name" value="TAT_signal"/>
</dbReference>
<keyword evidence="2" id="KW-1133">Transmembrane helix</keyword>
<feature type="domain" description="DUF4397" evidence="3">
    <location>
        <begin position="264"/>
        <end position="381"/>
    </location>
</feature>
<dbReference type="InterPro" id="IPR025510">
    <property type="entry name" value="DUF4397"/>
</dbReference>
<evidence type="ECO:0000259" key="3">
    <source>
        <dbReference type="Pfam" id="PF14344"/>
    </source>
</evidence>
<keyword evidence="2" id="KW-0812">Transmembrane</keyword>
<keyword evidence="5" id="KW-1185">Reference proteome</keyword>
<evidence type="ECO:0000313" key="4">
    <source>
        <dbReference type="EMBL" id="SIR83399.1"/>
    </source>
</evidence>
<evidence type="ECO:0000313" key="5">
    <source>
        <dbReference type="Proteomes" id="UP000186914"/>
    </source>
</evidence>
<feature type="region of interest" description="Disordered" evidence="1">
    <location>
        <begin position="32"/>
        <end position="54"/>
    </location>
</feature>
<dbReference type="PROSITE" id="PS51318">
    <property type="entry name" value="TAT"/>
    <property type="match status" value="1"/>
</dbReference>
<protein>
    <recommendedName>
        <fullName evidence="3">DUF4397 domain-containing protein</fullName>
    </recommendedName>
</protein>